<gene>
    <name evidence="2" type="ordered locus">BH0234</name>
</gene>
<dbReference type="EMBL" id="CP000048">
    <property type="protein sequence ID" value="AAX16749.1"/>
    <property type="molecule type" value="Genomic_DNA"/>
</dbReference>
<organism evidence="2 3">
    <name type="scientific">Borrelia hermsii (strain HS1 / DAH)</name>
    <dbReference type="NCBI Taxonomy" id="314723"/>
    <lineage>
        <taxon>Bacteria</taxon>
        <taxon>Pseudomonadati</taxon>
        <taxon>Spirochaetota</taxon>
        <taxon>Spirochaetia</taxon>
        <taxon>Spirochaetales</taxon>
        <taxon>Borreliaceae</taxon>
        <taxon>Borrelia</taxon>
    </lineage>
</organism>
<accession>A0AA34R3L8</accession>
<evidence type="ECO:0000256" key="1">
    <source>
        <dbReference type="SAM" id="Phobius"/>
    </source>
</evidence>
<proteinExistence type="predicted"/>
<dbReference type="KEGG" id="bhr:BH0234"/>
<keyword evidence="1" id="KW-0472">Membrane</keyword>
<reference evidence="3" key="1">
    <citation type="submission" date="2004-12" db="EMBL/GenBank/DDBJ databases">
        <title>The genome sequence of Borrelia hermsii and Borrelia turicatae: comparative analysis of two agents of endemic N. America relapsing fever.</title>
        <authorList>
            <person name="Porcella S.F."/>
            <person name="Raffel S.J."/>
            <person name="Schrumpf M.E."/>
            <person name="Montgomery B."/>
            <person name="Smith T."/>
            <person name="Schwan T.G."/>
        </authorList>
    </citation>
    <scope>NUCLEOTIDE SEQUENCE [LARGE SCALE GENOMIC DNA]</scope>
    <source>
        <strain evidence="3">HS1 / DAH</strain>
    </source>
</reference>
<protein>
    <submittedName>
        <fullName evidence="2">Hypothetical membrane associated protein</fullName>
    </submittedName>
</protein>
<feature type="transmembrane region" description="Helical" evidence="1">
    <location>
        <begin position="174"/>
        <end position="195"/>
    </location>
</feature>
<evidence type="ECO:0000313" key="3">
    <source>
        <dbReference type="Proteomes" id="UP000008834"/>
    </source>
</evidence>
<feature type="transmembrane region" description="Helical" evidence="1">
    <location>
        <begin position="146"/>
        <end position="168"/>
    </location>
</feature>
<keyword evidence="1" id="KW-0812">Transmembrane</keyword>
<feature type="transmembrane region" description="Helical" evidence="1">
    <location>
        <begin position="39"/>
        <end position="63"/>
    </location>
</feature>
<keyword evidence="1" id="KW-1133">Transmembrane helix</keyword>
<dbReference type="Proteomes" id="UP000008834">
    <property type="component" value="Chromosome"/>
</dbReference>
<evidence type="ECO:0000313" key="2">
    <source>
        <dbReference type="EMBL" id="AAX16749.1"/>
    </source>
</evidence>
<feature type="transmembrane region" description="Helical" evidence="1">
    <location>
        <begin position="12"/>
        <end position="33"/>
    </location>
</feature>
<name>A0AA34R3L8_BORHD</name>
<sequence length="280" mass="34147">MFKYNINMNGLFFYKIRLIFIFFLNISFSILYVLLYRNIFGTFILFLMLVSLFVMVSCLRYFYEIDCKENKIFYKKFYSGINFDFNDIVWIEKRLLDSMLILSLNSGVKIKICYLRKKYLSDFFRKLKSIRSDLFIAKTQEFPIRYYISGVYLLMFLFRVLISIFVFYISFSSIVIFLLILLIGVKVLIDDILVIKDLVIFYEFRKDSVYERKIFSHKEYFYKFFDNVFVHYSELGRDDYLSFFYKHEEALKKVYINNEGMSYSMQKVFSYIDKYYNKCA</sequence>
<dbReference type="AlphaFoldDB" id="A0AA34R3L8"/>